<proteinExistence type="inferred from homology"/>
<organism evidence="13 14">
    <name type="scientific">Bordetella ansorpii</name>
    <dbReference type="NCBI Taxonomy" id="288768"/>
    <lineage>
        <taxon>Bacteria</taxon>
        <taxon>Pseudomonadati</taxon>
        <taxon>Pseudomonadota</taxon>
        <taxon>Betaproteobacteria</taxon>
        <taxon>Burkholderiales</taxon>
        <taxon>Alcaligenaceae</taxon>
        <taxon>Bordetella</taxon>
    </lineage>
</organism>
<feature type="domain" description="Mannosyl-glycoprotein endo-beta-N-acetylglucosamidase-like" evidence="12">
    <location>
        <begin position="151"/>
        <end position="308"/>
    </location>
</feature>
<feature type="region of interest" description="Disordered" evidence="11">
    <location>
        <begin position="102"/>
        <end position="131"/>
    </location>
</feature>
<gene>
    <name evidence="13" type="primary">flgJ</name>
    <name evidence="13" type="ORF">SAMEA1982600_05454</name>
</gene>
<keyword evidence="6" id="KW-0574">Periplasm</keyword>
<dbReference type="OrthoDB" id="289937at2"/>
<accession>A0A157RRJ7</accession>
<evidence type="ECO:0000256" key="7">
    <source>
        <dbReference type="ARBA" id="ARBA00022801"/>
    </source>
</evidence>
<evidence type="ECO:0000259" key="12">
    <source>
        <dbReference type="SMART" id="SM00047"/>
    </source>
</evidence>
<keyword evidence="13" id="KW-0966">Cell projection</keyword>
<evidence type="ECO:0000313" key="13">
    <source>
        <dbReference type="EMBL" id="SAI60607.1"/>
    </source>
</evidence>
<evidence type="ECO:0000256" key="4">
    <source>
        <dbReference type="ARBA" id="ARBA00007974"/>
    </source>
</evidence>
<dbReference type="InterPro" id="IPR051056">
    <property type="entry name" value="Glycosyl_Hydrolase_73"/>
</dbReference>
<evidence type="ECO:0000256" key="5">
    <source>
        <dbReference type="ARBA" id="ARBA00013433"/>
    </source>
</evidence>
<dbReference type="PRINTS" id="PR01002">
    <property type="entry name" value="FLGFLGJ"/>
</dbReference>
<dbReference type="Proteomes" id="UP000077037">
    <property type="component" value="Unassembled WGS sequence"/>
</dbReference>
<comment type="similarity">
    <text evidence="3">In the N-terminal section; belongs to the FlgJ family.</text>
</comment>
<dbReference type="PANTHER" id="PTHR33308">
    <property type="entry name" value="PEPTIDOGLYCAN HYDROLASE FLGJ"/>
    <property type="match status" value="1"/>
</dbReference>
<dbReference type="InterPro" id="IPR002901">
    <property type="entry name" value="MGlyc_endo_b_GlcNAc-like_dom"/>
</dbReference>
<dbReference type="Pfam" id="PF01832">
    <property type="entry name" value="Glucosaminidase"/>
    <property type="match status" value="1"/>
</dbReference>
<dbReference type="Pfam" id="PF10135">
    <property type="entry name" value="Rod-binding"/>
    <property type="match status" value="1"/>
</dbReference>
<comment type="subcellular location">
    <subcellularLocation>
        <location evidence="2">Periplasm</location>
    </subcellularLocation>
</comment>
<evidence type="ECO:0000256" key="8">
    <source>
        <dbReference type="ARBA" id="ARBA00023295"/>
    </source>
</evidence>
<keyword evidence="7 13" id="KW-0378">Hydrolase</keyword>
<sequence>MALVSYTPRPDSQESVFDMGRLSDLKRGVVGQPMDEAEQKKVAKQFEALFLQMMIKRMRAATPKDGLFDSQATEMIQSMTDEQLALQLADPGIGLAKSLLDQMPKGSASPQDDAADPQRAGQGSGKPTGEVSALLDVLRTNRPRDRVMAAAEGAPDHVVDFVSRMSHAANAAAQQSGVPARLILGQAALESGWGKREIMHADGRTSHNVFGIKAGSSWTGKVVNVTTTEYVDGVPQKMVQPFRAYSSYDEAFADYARLIGDSPRYESVTQARNEIEAARNIQKAGYATDPAYADKLIQIMGQLSASISPASFSGHR</sequence>
<comment type="function">
    <text evidence="1">Flagellum-specific muramidase which hydrolyzes the peptidoglycan layer to assemble the rod structure in the periplasmic space.</text>
</comment>
<dbReference type="GO" id="GO:0042597">
    <property type="term" value="C:periplasmic space"/>
    <property type="evidence" value="ECO:0007669"/>
    <property type="project" value="UniProtKB-SubCell"/>
</dbReference>
<keyword evidence="9" id="KW-0961">Cell wall biogenesis/degradation</keyword>
<dbReference type="EMBL" id="FKBS01000031">
    <property type="protein sequence ID" value="SAI60607.1"/>
    <property type="molecule type" value="Genomic_DNA"/>
</dbReference>
<evidence type="ECO:0000256" key="6">
    <source>
        <dbReference type="ARBA" id="ARBA00022764"/>
    </source>
</evidence>
<dbReference type="GO" id="GO:0016798">
    <property type="term" value="F:hydrolase activity, acting on glycosyl bonds"/>
    <property type="evidence" value="ECO:0007669"/>
    <property type="project" value="UniProtKB-KW"/>
</dbReference>
<dbReference type="GO" id="GO:0071973">
    <property type="term" value="P:bacterial-type flagellum-dependent cell motility"/>
    <property type="evidence" value="ECO:0007669"/>
    <property type="project" value="TreeGrafter"/>
</dbReference>
<reference evidence="13 14" key="1">
    <citation type="submission" date="2016-03" db="EMBL/GenBank/DDBJ databases">
        <authorList>
            <consortium name="Pathogen Informatics"/>
        </authorList>
    </citation>
    <scope>NUCLEOTIDE SEQUENCE [LARGE SCALE GENOMIC DNA]</scope>
    <source>
        <strain evidence="13 14">NCTC13364</strain>
    </source>
</reference>
<evidence type="ECO:0000256" key="1">
    <source>
        <dbReference type="ARBA" id="ARBA00002954"/>
    </source>
</evidence>
<dbReference type="SMART" id="SM00047">
    <property type="entry name" value="LYZ2"/>
    <property type="match status" value="1"/>
</dbReference>
<keyword evidence="13" id="KW-0282">Flagellum</keyword>
<name>A0A157RRJ7_9BORD</name>
<evidence type="ECO:0000256" key="9">
    <source>
        <dbReference type="ARBA" id="ARBA00023316"/>
    </source>
</evidence>
<dbReference type="GO" id="GO:0004040">
    <property type="term" value="F:amidase activity"/>
    <property type="evidence" value="ECO:0007669"/>
    <property type="project" value="InterPro"/>
</dbReference>
<evidence type="ECO:0000256" key="2">
    <source>
        <dbReference type="ARBA" id="ARBA00004418"/>
    </source>
</evidence>
<evidence type="ECO:0000256" key="11">
    <source>
        <dbReference type="SAM" id="MobiDB-lite"/>
    </source>
</evidence>
<protein>
    <recommendedName>
        <fullName evidence="5">Peptidoglycan hydrolase FlgJ</fullName>
    </recommendedName>
    <alternativeName>
        <fullName evidence="10">Muramidase FlgJ</fullName>
    </alternativeName>
</protein>
<evidence type="ECO:0000313" key="14">
    <source>
        <dbReference type="Proteomes" id="UP000077037"/>
    </source>
</evidence>
<dbReference type="InterPro" id="IPR019301">
    <property type="entry name" value="Flagellar_prot_FlgJ_N"/>
</dbReference>
<comment type="similarity">
    <text evidence="4">In the C-terminal section; belongs to the glycosyl hydrolase 73 family.</text>
</comment>
<dbReference type="GO" id="GO:0044780">
    <property type="term" value="P:bacterial-type flagellum assembly"/>
    <property type="evidence" value="ECO:0007669"/>
    <property type="project" value="InterPro"/>
</dbReference>
<evidence type="ECO:0000256" key="10">
    <source>
        <dbReference type="ARBA" id="ARBA00030835"/>
    </source>
</evidence>
<dbReference type="RefSeq" id="WP_066422023.1">
    <property type="nucleotide sequence ID" value="NZ_FKBS01000031.1"/>
</dbReference>
<dbReference type="Gene3D" id="1.10.530.10">
    <property type="match status" value="1"/>
</dbReference>
<keyword evidence="8 13" id="KW-0326">Glycosidase</keyword>
<evidence type="ECO:0000256" key="3">
    <source>
        <dbReference type="ARBA" id="ARBA00006880"/>
    </source>
</evidence>
<dbReference type="Gene3D" id="2.10.70.40">
    <property type="entry name" value="peptidoglycan hydrolase"/>
    <property type="match status" value="1"/>
</dbReference>
<dbReference type="GO" id="GO:0071555">
    <property type="term" value="P:cell wall organization"/>
    <property type="evidence" value="ECO:0007669"/>
    <property type="project" value="UniProtKB-KW"/>
</dbReference>
<keyword evidence="13" id="KW-0969">Cilium</keyword>
<dbReference type="PANTHER" id="PTHR33308:SF9">
    <property type="entry name" value="PEPTIDOGLYCAN HYDROLASE FLGJ"/>
    <property type="match status" value="1"/>
</dbReference>
<dbReference type="AlphaFoldDB" id="A0A157RRJ7"/>
<dbReference type="InterPro" id="IPR013377">
    <property type="entry name" value="FlgJ"/>
</dbReference>
<dbReference type="NCBIfam" id="TIGR02541">
    <property type="entry name" value="flagell_FlgJ"/>
    <property type="match status" value="1"/>
</dbReference>